<dbReference type="Pfam" id="PF08659">
    <property type="entry name" value="KR"/>
    <property type="match status" value="1"/>
</dbReference>
<keyword evidence="6" id="KW-0511">Multifunctional enzyme</keyword>
<dbReference type="CDD" id="cd05195">
    <property type="entry name" value="enoyl_red"/>
    <property type="match status" value="1"/>
</dbReference>
<keyword evidence="1" id="KW-0596">Phosphopantetheine</keyword>
<dbReference type="GO" id="GO:0032259">
    <property type="term" value="P:methylation"/>
    <property type="evidence" value="ECO:0007669"/>
    <property type="project" value="UniProtKB-KW"/>
</dbReference>
<dbReference type="Gene3D" id="3.40.366.10">
    <property type="entry name" value="Malonyl-Coenzyme A Acyl Carrier Protein, domain 2"/>
    <property type="match status" value="1"/>
</dbReference>
<evidence type="ECO:0000259" key="11">
    <source>
        <dbReference type="PROSITE" id="PS52019"/>
    </source>
</evidence>
<dbReference type="Gene3D" id="3.40.47.10">
    <property type="match status" value="2"/>
</dbReference>
<dbReference type="Pfam" id="PF00698">
    <property type="entry name" value="Acyl_transf_1"/>
    <property type="match status" value="1"/>
</dbReference>
<evidence type="ECO:0000313" key="13">
    <source>
        <dbReference type="Proteomes" id="UP000799539"/>
    </source>
</evidence>
<evidence type="ECO:0000256" key="6">
    <source>
        <dbReference type="ARBA" id="ARBA00023268"/>
    </source>
</evidence>
<name>A0A6A6FI09_9PEZI</name>
<dbReference type="Pfam" id="PF14765">
    <property type="entry name" value="PS-DH"/>
    <property type="match status" value="1"/>
</dbReference>
<feature type="domain" description="PKS/mFAS DH" evidence="11">
    <location>
        <begin position="846"/>
        <end position="1151"/>
    </location>
</feature>
<dbReference type="InterPro" id="IPR014043">
    <property type="entry name" value="Acyl_transferase_dom"/>
</dbReference>
<dbReference type="InterPro" id="IPR049551">
    <property type="entry name" value="PKS_DH_C"/>
</dbReference>
<dbReference type="InterPro" id="IPR049900">
    <property type="entry name" value="PKS_mFAS_DH"/>
</dbReference>
<feature type="domain" description="Carrier" evidence="9">
    <location>
        <begin position="2134"/>
        <end position="2212"/>
    </location>
</feature>
<dbReference type="InterPro" id="IPR011032">
    <property type="entry name" value="GroES-like_sf"/>
</dbReference>
<dbReference type="Proteomes" id="UP000799539">
    <property type="component" value="Unassembled WGS sequence"/>
</dbReference>
<keyword evidence="13" id="KW-1185">Reference proteome</keyword>
<reference evidence="12" key="1">
    <citation type="journal article" date="2020" name="Stud. Mycol.">
        <title>101 Dothideomycetes genomes: a test case for predicting lifestyles and emergence of pathogens.</title>
        <authorList>
            <person name="Haridas S."/>
            <person name="Albert R."/>
            <person name="Binder M."/>
            <person name="Bloem J."/>
            <person name="Labutti K."/>
            <person name="Salamov A."/>
            <person name="Andreopoulos B."/>
            <person name="Baker S."/>
            <person name="Barry K."/>
            <person name="Bills G."/>
            <person name="Bluhm B."/>
            <person name="Cannon C."/>
            <person name="Castanera R."/>
            <person name="Culley D."/>
            <person name="Daum C."/>
            <person name="Ezra D."/>
            <person name="Gonzalez J."/>
            <person name="Henrissat B."/>
            <person name="Kuo A."/>
            <person name="Liang C."/>
            <person name="Lipzen A."/>
            <person name="Lutzoni F."/>
            <person name="Magnuson J."/>
            <person name="Mondo S."/>
            <person name="Nolan M."/>
            <person name="Ohm R."/>
            <person name="Pangilinan J."/>
            <person name="Park H.-J."/>
            <person name="Ramirez L."/>
            <person name="Alfaro M."/>
            <person name="Sun H."/>
            <person name="Tritt A."/>
            <person name="Yoshinaga Y."/>
            <person name="Zwiers L.-H."/>
            <person name="Turgeon B."/>
            <person name="Goodwin S."/>
            <person name="Spatafora J."/>
            <person name="Crous P."/>
            <person name="Grigoriev I."/>
        </authorList>
    </citation>
    <scope>NUCLEOTIDE SEQUENCE</scope>
    <source>
        <strain evidence="12">SCOH1-5</strain>
    </source>
</reference>
<dbReference type="Gene3D" id="3.40.50.720">
    <property type="entry name" value="NAD(P)-binding Rossmann-like Domain"/>
    <property type="match status" value="3"/>
</dbReference>
<dbReference type="CDD" id="cd00833">
    <property type="entry name" value="PKS"/>
    <property type="match status" value="1"/>
</dbReference>
<dbReference type="SUPFAM" id="SSF51735">
    <property type="entry name" value="NAD(P)-binding Rossmann-fold domains"/>
    <property type="match status" value="2"/>
</dbReference>
<dbReference type="InterPro" id="IPR001227">
    <property type="entry name" value="Ac_transferase_dom_sf"/>
</dbReference>
<dbReference type="Gene3D" id="1.10.1200.10">
    <property type="entry name" value="ACP-like"/>
    <property type="match status" value="1"/>
</dbReference>
<evidence type="ECO:0000256" key="8">
    <source>
        <dbReference type="PROSITE-ProRule" id="PRU01363"/>
    </source>
</evidence>
<dbReference type="SUPFAM" id="SSF53901">
    <property type="entry name" value="Thiolase-like"/>
    <property type="match status" value="2"/>
</dbReference>
<sequence length="2212" mass="242145">MLLEKRNGLSRPPLSRFNIDGFQSDKKRPGSIRPEGAYFVSDSIYDFDAPFFGITKPEAEAMDPQQRKLLETVYEALEQGGITLDSISGSNTGVYVGNFNHDYGNHMSTDAMGVLSPTSTSHTFDDSADGYGRGEGVGVIYLKRMSDALRDGDPIRGLIRGTAVNSNGRTSGITQPSATRQSAAIRDAYKFAGISNLNGTRYFETHGTGTAVGDPIELRGIANAFVSTDKPRRSPLLLGGVKPNVGHAEAASAIESIVKVAYVLEKGTIPATIGIKTLNPQLDFCGGVLQVVQENRDWPIEDELRRASINSFGYGGANGHAIMESVSSVLPAYQSFKTRENSSRDIDTGKITGTMGSGEYTFFTKERTQFLLPFSAHDPQTLRDNIAAMRDVADHYDTSDLAYTLAARRSRFYHRGYAVVDKESVGHDLEDQAITTGKRGNGTNIVLVFNGQGTQSAQMGKDLMQDFPTYLQTIRELDDVLKGLGTDAPLWSLEHELLKAKAASRVDEAQLSQPLCTAVQIALVDLLDSWNVKAKATVGHSSGDIAAAYAAGSITKAQAITVAYFRGLAVSDLKQQGQMIAVGLSPEECEPYLEDGVVIACYNSPTSVTLSGDADIVADVQAKLEADNIFTRAVNTGGRAYHSHHVKGPAIGYLESMRRAFKLHGNDGSTSQKSSRSQRPIVYSSSVFGTTMEEGFVPGPEYWTQNLESPVLFSQALHILLSDARLALDTIVEIGPHCGLASPIRQLKDKLGRKHEELEYAPSLVRGHNATTCLLKLAGALFIRGHDIDLTAVNAIEHATDGTIVCSVGKIIVDLPSYRWNYRNGTGLRLKNRLTEEYRLRKFPRHDLLGSKILGGIRDRPQWRNVLDLKNVSWLDQHKLSAQPVFPAMGYMAIAMEAARQFFSEFIVFRTRFRYVLPQVTIKAALNLPPPGTHVEILTSMQFLQITESVASKDTAIFSIQSYSNGIWTEHAAGRIKIEPGELLRPLFQESQLQEPKTAHTWYRGFSSVDLNYGAAFSGLSDIRSDPWENEVTALTKLLPTGVDRDDSRYLVHPATMDTCIQATLIAAHHGSLKDLHQSFIPVSIENMVVWNYHGRDIPAIQPANGRVLAIGHRSGMRKLTGTVQLFDSEARPLLAIDKINAITYAEKLTAHSQPDSHPYLRVVWKPDLESLVLGTFQHLGKDYQPDNEVMPGTFQKALDLVTHKRPNLDILLLVDGKNTDIFRTIESTLKSKSSLKCYRTLDIMATVYDLIVIAHPPSFLQNPIILNEFINDTKRHLKDQGRILVAEGRRDLDAGTGHVLDTIVSGLGGYFSNPSFDKWSEAIKKQDFDVRFAESQPSGWTLLTAEVSTPQRTPDVILLSRQEDSVATGIFNNCFKRAGLQVSRAYLANHNFVAEEDATYVSIVEFGDNLFDTLGPVELENLQTIANKAGTVVWVTTGHLLGEANAHAAAVLGLARTLQNENLALQFYTIDLDHKDAELGACQVAYLLHSIDANDHASDNEFVVKGGAYYVSRLCEDVTLDSENQKRISNEPIRKAVTADVPVRLTIERVGALDTLHFVADDRDIALKVGEVEVEVKSVGVSMREISSFQGSTDSDSHCFEGAGIVRRVAPGVTKVTVGDFVTWVGKGVFANVERFDATNVHKLSPTDKLEVVAAMPLAFSTAVYGLLHRGRLQWRERVLIHAATGDVGLAAIQVAKMVGAEIFATVSTEKQKAFLMKHYGLDNGHIFSFADTKFASEIMNMTKGYGIDVCLNSLEGEQLHASWGLMAVDGRHINIGSADALDHGNLDFEVFKRSATFTAFDMGALAEERPLVLSGVMQEVLRYYRAGKIRPLYPSYTCSASDLDIAFQQFSHVGCLGGLGRCLSRWMVENGARNLTFLGRSGASSKEAAQFVSRLRARGVTVHVIKGDVSSKADVERAVTSSAVPVLGAVQGAMALQDFRFDKLNLDQWNAAARPKIRGTLNLHDALAGQPLEWFVMLSSIAATIGNATQSNYCAGNTFMDFFARHRRQQGLPATSVALTMVQEVGFVSQDEKIEQGLGRSGLVGLNEKEFIDLMEMAMLPQSGPTWSGDDNATALLVSGLDPAKISLDVLTSGNRFWQHPRLGPLAVALEEKSDERWGNGDPASGPCHDLESVMEAVRDYLAKTFMITAEDVDESKPLIDFGMDSMIGISLRNWVFATYDVKIPTSEIMGVSLSARTLAEQVFAGLQAA</sequence>
<dbReference type="GO" id="GO:0016491">
    <property type="term" value="F:oxidoreductase activity"/>
    <property type="evidence" value="ECO:0007669"/>
    <property type="project" value="UniProtKB-KW"/>
</dbReference>
<dbReference type="InterPro" id="IPR036736">
    <property type="entry name" value="ACP-like_sf"/>
</dbReference>
<dbReference type="GO" id="GO:0044550">
    <property type="term" value="P:secondary metabolite biosynthetic process"/>
    <property type="evidence" value="ECO:0007669"/>
    <property type="project" value="TreeGrafter"/>
</dbReference>
<dbReference type="InterPro" id="IPR036291">
    <property type="entry name" value="NAD(P)-bd_dom_sf"/>
</dbReference>
<protein>
    <submittedName>
        <fullName evidence="12">Uncharacterized protein</fullName>
    </submittedName>
</protein>
<evidence type="ECO:0000256" key="4">
    <source>
        <dbReference type="ARBA" id="ARBA00022857"/>
    </source>
</evidence>
<dbReference type="Gene3D" id="3.10.129.110">
    <property type="entry name" value="Polyketide synthase dehydratase"/>
    <property type="match status" value="1"/>
</dbReference>
<dbReference type="Pfam" id="PF21089">
    <property type="entry name" value="PKS_DH_N"/>
    <property type="match status" value="1"/>
</dbReference>
<feature type="active site" description="Proton donor; for dehydratase activity" evidence="8">
    <location>
        <position position="1058"/>
    </location>
</feature>
<evidence type="ECO:0000256" key="1">
    <source>
        <dbReference type="ARBA" id="ARBA00022450"/>
    </source>
</evidence>
<dbReference type="SMART" id="SM00823">
    <property type="entry name" value="PKS_PP"/>
    <property type="match status" value="1"/>
</dbReference>
<dbReference type="InterPro" id="IPR057326">
    <property type="entry name" value="KR_dom"/>
</dbReference>
<dbReference type="InterPro" id="IPR016035">
    <property type="entry name" value="Acyl_Trfase/lysoPLipase"/>
</dbReference>
<dbReference type="InterPro" id="IPR032821">
    <property type="entry name" value="PKS_assoc"/>
</dbReference>
<evidence type="ECO:0000256" key="2">
    <source>
        <dbReference type="ARBA" id="ARBA00022553"/>
    </source>
</evidence>
<dbReference type="Pfam" id="PF00109">
    <property type="entry name" value="ketoacyl-synt"/>
    <property type="match status" value="1"/>
</dbReference>
<evidence type="ECO:0000256" key="7">
    <source>
        <dbReference type="ARBA" id="ARBA00023315"/>
    </source>
</evidence>
<keyword evidence="3" id="KW-0808">Transferase</keyword>
<dbReference type="SMART" id="SM00829">
    <property type="entry name" value="PKS_ER"/>
    <property type="match status" value="1"/>
</dbReference>
<dbReference type="Pfam" id="PF00550">
    <property type="entry name" value="PP-binding"/>
    <property type="match status" value="1"/>
</dbReference>
<dbReference type="InterPro" id="IPR014031">
    <property type="entry name" value="Ketoacyl_synth_C"/>
</dbReference>
<dbReference type="GO" id="GO:0008168">
    <property type="term" value="F:methyltransferase activity"/>
    <property type="evidence" value="ECO:0007669"/>
    <property type="project" value="UniProtKB-KW"/>
</dbReference>
<dbReference type="InterPro" id="IPR014030">
    <property type="entry name" value="Ketoacyl_synth_N"/>
</dbReference>
<dbReference type="InterPro" id="IPR050091">
    <property type="entry name" value="PKS_NRPS_Biosynth_Enz"/>
</dbReference>
<keyword evidence="2" id="KW-0597">Phosphoprotein</keyword>
<keyword evidence="7" id="KW-0012">Acyltransferase</keyword>
<dbReference type="PROSITE" id="PS50075">
    <property type="entry name" value="CARRIER"/>
    <property type="match status" value="1"/>
</dbReference>
<evidence type="ECO:0000256" key="3">
    <source>
        <dbReference type="ARBA" id="ARBA00022679"/>
    </source>
</evidence>
<dbReference type="InterPro" id="IPR042104">
    <property type="entry name" value="PKS_dehydratase_sf"/>
</dbReference>
<dbReference type="InterPro" id="IPR020841">
    <property type="entry name" value="PKS_Beta-ketoAc_synthase_dom"/>
</dbReference>
<dbReference type="OrthoDB" id="329835at2759"/>
<dbReference type="PANTHER" id="PTHR43775:SF50">
    <property type="entry name" value="HIGHLY REDUCING POLYKETIDE SYNTHASE SRDA"/>
    <property type="match status" value="1"/>
</dbReference>
<proteinExistence type="predicted"/>
<dbReference type="GO" id="GO:0006633">
    <property type="term" value="P:fatty acid biosynthetic process"/>
    <property type="evidence" value="ECO:0007669"/>
    <property type="project" value="TreeGrafter"/>
</dbReference>
<dbReference type="SUPFAM" id="SSF50129">
    <property type="entry name" value="GroES-like"/>
    <property type="match status" value="1"/>
</dbReference>
<dbReference type="Pfam" id="PF16197">
    <property type="entry name" value="KAsynt_C_assoc"/>
    <property type="match status" value="1"/>
</dbReference>
<dbReference type="SMART" id="SM00822">
    <property type="entry name" value="PKS_KR"/>
    <property type="match status" value="1"/>
</dbReference>
<dbReference type="EMBL" id="ML992671">
    <property type="protein sequence ID" value="KAF2213052.1"/>
    <property type="molecule type" value="Genomic_DNA"/>
</dbReference>
<feature type="active site" description="Proton acceptor; for dehydratase activity" evidence="8">
    <location>
        <position position="878"/>
    </location>
</feature>
<dbReference type="SMART" id="SM00826">
    <property type="entry name" value="PKS_DH"/>
    <property type="match status" value="1"/>
</dbReference>
<dbReference type="InterPro" id="IPR020806">
    <property type="entry name" value="PKS_PP-bd"/>
</dbReference>
<dbReference type="Pfam" id="PF00107">
    <property type="entry name" value="ADH_zinc_N"/>
    <property type="match status" value="1"/>
</dbReference>
<evidence type="ECO:0000259" key="9">
    <source>
        <dbReference type="PROSITE" id="PS50075"/>
    </source>
</evidence>
<dbReference type="GO" id="GO:0004312">
    <property type="term" value="F:fatty acid synthase activity"/>
    <property type="evidence" value="ECO:0007669"/>
    <property type="project" value="TreeGrafter"/>
</dbReference>
<evidence type="ECO:0000259" key="10">
    <source>
        <dbReference type="PROSITE" id="PS52004"/>
    </source>
</evidence>
<dbReference type="Gene3D" id="3.90.180.10">
    <property type="entry name" value="Medium-chain alcohol dehydrogenases, catalytic domain"/>
    <property type="match status" value="1"/>
</dbReference>
<accession>A0A6A6FI09</accession>
<dbReference type="SUPFAM" id="SSF47336">
    <property type="entry name" value="ACP-like"/>
    <property type="match status" value="1"/>
</dbReference>
<dbReference type="SUPFAM" id="SSF55048">
    <property type="entry name" value="Probable ACP-binding domain of malonyl-CoA ACP transacylase"/>
    <property type="match status" value="1"/>
</dbReference>
<dbReference type="InterPro" id="IPR029063">
    <property type="entry name" value="SAM-dependent_MTases_sf"/>
</dbReference>
<dbReference type="SMART" id="SM00825">
    <property type="entry name" value="PKS_KS"/>
    <property type="match status" value="1"/>
</dbReference>
<feature type="region of interest" description="N-terminal hotdog fold" evidence="8">
    <location>
        <begin position="846"/>
        <end position="983"/>
    </location>
</feature>
<evidence type="ECO:0000313" key="12">
    <source>
        <dbReference type="EMBL" id="KAF2213052.1"/>
    </source>
</evidence>
<evidence type="ECO:0000256" key="5">
    <source>
        <dbReference type="ARBA" id="ARBA00023002"/>
    </source>
</evidence>
<dbReference type="InterPro" id="IPR013149">
    <property type="entry name" value="ADH-like_C"/>
</dbReference>
<dbReference type="InterPro" id="IPR016036">
    <property type="entry name" value="Malonyl_transacylase_ACP-bd"/>
</dbReference>
<dbReference type="SMART" id="SM00827">
    <property type="entry name" value="PKS_AT"/>
    <property type="match status" value="1"/>
</dbReference>
<gene>
    <name evidence="12" type="ORF">CERZMDRAFT_67281</name>
</gene>
<organism evidence="12 13">
    <name type="scientific">Cercospora zeae-maydis SCOH1-5</name>
    <dbReference type="NCBI Taxonomy" id="717836"/>
    <lineage>
        <taxon>Eukaryota</taxon>
        <taxon>Fungi</taxon>
        <taxon>Dikarya</taxon>
        <taxon>Ascomycota</taxon>
        <taxon>Pezizomycotina</taxon>
        <taxon>Dothideomycetes</taxon>
        <taxon>Dothideomycetidae</taxon>
        <taxon>Mycosphaerellales</taxon>
        <taxon>Mycosphaerellaceae</taxon>
        <taxon>Cercospora</taxon>
    </lineage>
</organism>
<dbReference type="InterPro" id="IPR013968">
    <property type="entry name" value="PKS_KR"/>
</dbReference>
<dbReference type="Pfam" id="PF02801">
    <property type="entry name" value="Ketoacyl-synt_C"/>
    <property type="match status" value="1"/>
</dbReference>
<dbReference type="PROSITE" id="PS52019">
    <property type="entry name" value="PKS_MFAS_DH"/>
    <property type="match status" value="1"/>
</dbReference>
<dbReference type="InterPro" id="IPR009081">
    <property type="entry name" value="PP-bd_ACP"/>
</dbReference>
<dbReference type="InterPro" id="IPR016039">
    <property type="entry name" value="Thiolase-like"/>
</dbReference>
<keyword evidence="4" id="KW-0521">NADP</keyword>
<dbReference type="PANTHER" id="PTHR43775">
    <property type="entry name" value="FATTY ACID SYNTHASE"/>
    <property type="match status" value="1"/>
</dbReference>
<feature type="region of interest" description="C-terminal hotdog fold" evidence="8">
    <location>
        <begin position="994"/>
        <end position="1151"/>
    </location>
</feature>
<keyword evidence="5" id="KW-0560">Oxidoreductase</keyword>
<dbReference type="SUPFAM" id="SSF53335">
    <property type="entry name" value="S-adenosyl-L-methionine-dependent methyltransferases"/>
    <property type="match status" value="1"/>
</dbReference>
<dbReference type="PROSITE" id="PS52004">
    <property type="entry name" value="KS3_2"/>
    <property type="match status" value="1"/>
</dbReference>
<dbReference type="SUPFAM" id="SSF52151">
    <property type="entry name" value="FabD/lysophospholipase-like"/>
    <property type="match status" value="1"/>
</dbReference>
<feature type="domain" description="Ketosynthase family 3 (KS3)" evidence="10">
    <location>
        <begin position="1"/>
        <end position="325"/>
    </location>
</feature>
<dbReference type="InterPro" id="IPR020807">
    <property type="entry name" value="PKS_DH"/>
</dbReference>
<dbReference type="InterPro" id="IPR049552">
    <property type="entry name" value="PKS_DH_N"/>
</dbReference>
<dbReference type="InterPro" id="IPR020843">
    <property type="entry name" value="ER"/>
</dbReference>
<dbReference type="GO" id="GO:0031177">
    <property type="term" value="F:phosphopantetheine binding"/>
    <property type="evidence" value="ECO:0007669"/>
    <property type="project" value="InterPro"/>
</dbReference>